<keyword evidence="4" id="KW-0539">Nucleus</keyword>
<dbReference type="GO" id="GO:0006355">
    <property type="term" value="P:regulation of DNA-templated transcription"/>
    <property type="evidence" value="ECO:0007669"/>
    <property type="project" value="InterPro"/>
</dbReference>
<evidence type="ECO:0000313" key="6">
    <source>
        <dbReference type="EMBL" id="KAJ4958455.1"/>
    </source>
</evidence>
<comment type="caution">
    <text evidence="6">The sequence shown here is derived from an EMBL/GenBank/DDBJ whole genome shotgun (WGS) entry which is preliminary data.</text>
</comment>
<dbReference type="InterPro" id="IPR036638">
    <property type="entry name" value="HLH_DNA-bd_sf"/>
</dbReference>
<feature type="domain" description="IBH1-like N-terminal" evidence="5">
    <location>
        <begin position="8"/>
        <end position="51"/>
    </location>
</feature>
<dbReference type="AlphaFoldDB" id="A0A9Q0H3A6"/>
<gene>
    <name evidence="6" type="ORF">NE237_025566</name>
</gene>
<dbReference type="Pfam" id="PF26576">
    <property type="entry name" value="IBH1_N"/>
    <property type="match status" value="1"/>
</dbReference>
<evidence type="ECO:0000256" key="2">
    <source>
        <dbReference type="ARBA" id="ARBA00023015"/>
    </source>
</evidence>
<name>A0A9Q0H3A6_9MAGN</name>
<keyword evidence="2" id="KW-0805">Transcription regulation</keyword>
<dbReference type="PANTHER" id="PTHR33124:SF5">
    <property type="entry name" value="TRANSCRIPTION FACTOR IBH1-LIKE 1"/>
    <property type="match status" value="1"/>
</dbReference>
<evidence type="ECO:0000256" key="1">
    <source>
        <dbReference type="ARBA" id="ARBA00004123"/>
    </source>
</evidence>
<comment type="subcellular location">
    <subcellularLocation>
        <location evidence="1">Nucleus</location>
    </subcellularLocation>
</comment>
<sequence length="169" mass="18835">MGLQSWGSSIKDMNLLERRKTIKLSADVAMASVRGGKTCWSRALIANASKQENGKTLVRNILGSEFEKLTKPSMGAFMSHKRVRSKNILRRSCSSHRIRKIAPKRVQASSIAKRMVKKRTQILRGLVPGGESMDDFSLLEETLDYILSLKAQVDVMRCLADASELLNGK</sequence>
<dbReference type="OrthoDB" id="1922093at2759"/>
<dbReference type="SUPFAM" id="SSF47459">
    <property type="entry name" value="HLH, helix-loop-helix DNA-binding domain"/>
    <property type="match status" value="1"/>
</dbReference>
<dbReference type="EMBL" id="JAMYWD010000010">
    <property type="protein sequence ID" value="KAJ4958455.1"/>
    <property type="molecule type" value="Genomic_DNA"/>
</dbReference>
<dbReference type="PANTHER" id="PTHR33124">
    <property type="entry name" value="TRANSCRIPTION FACTOR IBH1-LIKE 1"/>
    <property type="match status" value="1"/>
</dbReference>
<dbReference type="InterPro" id="IPR044660">
    <property type="entry name" value="IBH1-like"/>
</dbReference>
<dbReference type="GO" id="GO:0005634">
    <property type="term" value="C:nucleus"/>
    <property type="evidence" value="ECO:0007669"/>
    <property type="project" value="UniProtKB-SubCell"/>
</dbReference>
<dbReference type="InterPro" id="IPR044549">
    <property type="entry name" value="bHLH_AtIBH1-like"/>
</dbReference>
<dbReference type="CDD" id="cd11444">
    <property type="entry name" value="bHLH_AtIBH1_like"/>
    <property type="match status" value="1"/>
</dbReference>
<dbReference type="GO" id="GO:0046983">
    <property type="term" value="F:protein dimerization activity"/>
    <property type="evidence" value="ECO:0007669"/>
    <property type="project" value="InterPro"/>
</dbReference>
<evidence type="ECO:0000259" key="5">
    <source>
        <dbReference type="Pfam" id="PF26576"/>
    </source>
</evidence>
<evidence type="ECO:0000256" key="3">
    <source>
        <dbReference type="ARBA" id="ARBA00023163"/>
    </source>
</evidence>
<accession>A0A9Q0H3A6</accession>
<dbReference type="Proteomes" id="UP001141806">
    <property type="component" value="Unassembled WGS sequence"/>
</dbReference>
<keyword evidence="3" id="KW-0804">Transcription</keyword>
<dbReference type="GO" id="GO:0000976">
    <property type="term" value="F:transcription cis-regulatory region binding"/>
    <property type="evidence" value="ECO:0007669"/>
    <property type="project" value="UniProtKB-ARBA"/>
</dbReference>
<keyword evidence="7" id="KW-1185">Reference proteome</keyword>
<reference evidence="6" key="1">
    <citation type="journal article" date="2023" name="Plant J.">
        <title>The genome of the king protea, Protea cynaroides.</title>
        <authorList>
            <person name="Chang J."/>
            <person name="Duong T.A."/>
            <person name="Schoeman C."/>
            <person name="Ma X."/>
            <person name="Roodt D."/>
            <person name="Barker N."/>
            <person name="Li Z."/>
            <person name="Van de Peer Y."/>
            <person name="Mizrachi E."/>
        </authorList>
    </citation>
    <scope>NUCLEOTIDE SEQUENCE</scope>
    <source>
        <tissue evidence="6">Young leaves</tissue>
    </source>
</reference>
<evidence type="ECO:0000256" key="4">
    <source>
        <dbReference type="ARBA" id="ARBA00023242"/>
    </source>
</evidence>
<dbReference type="InterPro" id="IPR059002">
    <property type="entry name" value="IBH1_N"/>
</dbReference>
<protein>
    <recommendedName>
        <fullName evidence="5">IBH1-like N-terminal domain-containing protein</fullName>
    </recommendedName>
</protein>
<organism evidence="6 7">
    <name type="scientific">Protea cynaroides</name>
    <dbReference type="NCBI Taxonomy" id="273540"/>
    <lineage>
        <taxon>Eukaryota</taxon>
        <taxon>Viridiplantae</taxon>
        <taxon>Streptophyta</taxon>
        <taxon>Embryophyta</taxon>
        <taxon>Tracheophyta</taxon>
        <taxon>Spermatophyta</taxon>
        <taxon>Magnoliopsida</taxon>
        <taxon>Proteales</taxon>
        <taxon>Proteaceae</taxon>
        <taxon>Protea</taxon>
    </lineage>
</organism>
<proteinExistence type="predicted"/>
<evidence type="ECO:0000313" key="7">
    <source>
        <dbReference type="Proteomes" id="UP001141806"/>
    </source>
</evidence>